<comment type="caution">
    <text evidence="2">The sequence shown here is derived from an EMBL/GenBank/DDBJ whole genome shotgun (WGS) entry which is preliminary data.</text>
</comment>
<reference evidence="2 3" key="1">
    <citation type="submission" date="2013-02" db="EMBL/GenBank/DDBJ databases">
        <title>Whole genome shotgun sequence of Gordonia malaquae NBRC 108250.</title>
        <authorList>
            <person name="Yoshida I."/>
            <person name="Hosoyama A."/>
            <person name="Tsuchikane K."/>
            <person name="Ando Y."/>
            <person name="Baba S."/>
            <person name="Ohji S."/>
            <person name="Hamada M."/>
            <person name="Tamura T."/>
            <person name="Yamazoe A."/>
            <person name="Yamazaki S."/>
            <person name="Fujita N."/>
        </authorList>
    </citation>
    <scope>NUCLEOTIDE SEQUENCE [LARGE SCALE GENOMIC DNA]</scope>
    <source>
        <strain evidence="2 3">NBRC 108250</strain>
    </source>
</reference>
<feature type="domain" description="Stress-response A/B barrel" evidence="1">
    <location>
        <begin position="96"/>
        <end position="188"/>
    </location>
</feature>
<dbReference type="Pfam" id="PF07876">
    <property type="entry name" value="Dabb"/>
    <property type="match status" value="1"/>
</dbReference>
<evidence type="ECO:0000313" key="3">
    <source>
        <dbReference type="Proteomes" id="UP000035009"/>
    </source>
</evidence>
<keyword evidence="3" id="KW-1185">Reference proteome</keyword>
<organism evidence="2 3">
    <name type="scientific">Gordonia malaquae NBRC 108250</name>
    <dbReference type="NCBI Taxonomy" id="1223542"/>
    <lineage>
        <taxon>Bacteria</taxon>
        <taxon>Bacillati</taxon>
        <taxon>Actinomycetota</taxon>
        <taxon>Actinomycetes</taxon>
        <taxon>Mycobacteriales</taxon>
        <taxon>Gordoniaceae</taxon>
        <taxon>Gordonia</taxon>
    </lineage>
</organism>
<dbReference type="Proteomes" id="UP000035009">
    <property type="component" value="Unassembled WGS sequence"/>
</dbReference>
<dbReference type="SMART" id="SM00886">
    <property type="entry name" value="Dabb"/>
    <property type="match status" value="1"/>
</dbReference>
<proteinExistence type="predicted"/>
<dbReference type="SUPFAM" id="SSF54909">
    <property type="entry name" value="Dimeric alpha+beta barrel"/>
    <property type="match status" value="1"/>
</dbReference>
<sequence>MSEMLRLIHLRSPDDAAAVVRRLRGVVGSDPAAVVQPTHRSSLRAGDVLLRCTADSAVRAAIDTVLAEDGAVSRVDGADFDGGSAGSRVADPTAGVYRALLLRVEPGTAPDVVARFERETLDMPTHISSILAWRLSRVEDGPDWTHVWEQWFTDVDAVVGQYMLHPVHWARIDRWFDPECPDVIVRAPVIHAVAG</sequence>
<gene>
    <name evidence="2" type="ORF">GM1_023_00330</name>
</gene>
<accession>M3VBU5</accession>
<dbReference type="AlphaFoldDB" id="M3VBU5"/>
<protein>
    <recommendedName>
        <fullName evidence="1">Stress-response A/B barrel domain-containing protein</fullName>
    </recommendedName>
</protein>
<dbReference type="InterPro" id="IPR011008">
    <property type="entry name" value="Dimeric_a/b-barrel"/>
</dbReference>
<name>M3VBU5_GORML</name>
<dbReference type="OrthoDB" id="7565202at2"/>
<dbReference type="STRING" id="410332.SAMN04488550_0562"/>
<evidence type="ECO:0000259" key="1">
    <source>
        <dbReference type="PROSITE" id="PS51502"/>
    </source>
</evidence>
<dbReference type="RefSeq" id="WP_008380192.1">
    <property type="nucleotide sequence ID" value="NZ_BAOP01000023.1"/>
</dbReference>
<dbReference type="InterPro" id="IPR013097">
    <property type="entry name" value="Dabb"/>
</dbReference>
<evidence type="ECO:0000313" key="2">
    <source>
        <dbReference type="EMBL" id="GAC80873.1"/>
    </source>
</evidence>
<dbReference type="eggNOG" id="ENOG50338BS">
    <property type="taxonomic scope" value="Bacteria"/>
</dbReference>
<dbReference type="EMBL" id="BAOP01000023">
    <property type="protein sequence ID" value="GAC80873.1"/>
    <property type="molecule type" value="Genomic_DNA"/>
</dbReference>
<dbReference type="PROSITE" id="PS51502">
    <property type="entry name" value="S_R_A_B_BARREL"/>
    <property type="match status" value="1"/>
</dbReference>